<keyword evidence="1" id="KW-0479">Metal-binding</keyword>
<evidence type="ECO:0000259" key="5">
    <source>
        <dbReference type="Pfam" id="PF00149"/>
    </source>
</evidence>
<gene>
    <name evidence="6" type="ORF">L0668_13225</name>
</gene>
<keyword evidence="2" id="KW-0378">Hydrolase</keyword>
<dbReference type="Gene3D" id="3.60.21.10">
    <property type="match status" value="1"/>
</dbReference>
<dbReference type="Proteomes" id="UP001521137">
    <property type="component" value="Unassembled WGS sequence"/>
</dbReference>
<keyword evidence="7" id="KW-1185">Reference proteome</keyword>
<feature type="domain" description="Calcineurin-like phosphoesterase" evidence="5">
    <location>
        <begin position="1"/>
        <end position="192"/>
    </location>
</feature>
<evidence type="ECO:0000313" key="6">
    <source>
        <dbReference type="EMBL" id="MCF2949077.1"/>
    </source>
</evidence>
<evidence type="ECO:0000313" key="7">
    <source>
        <dbReference type="Proteomes" id="UP001521137"/>
    </source>
</evidence>
<dbReference type="SUPFAM" id="SSF56300">
    <property type="entry name" value="Metallo-dependent phosphatases"/>
    <property type="match status" value="1"/>
</dbReference>
<organism evidence="6 7">
    <name type="scientific">Paraglaciecola algarum</name>
    <dbReference type="NCBI Taxonomy" id="3050085"/>
    <lineage>
        <taxon>Bacteria</taxon>
        <taxon>Pseudomonadati</taxon>
        <taxon>Pseudomonadota</taxon>
        <taxon>Gammaproteobacteria</taxon>
        <taxon>Alteromonadales</taxon>
        <taxon>Alteromonadaceae</taxon>
        <taxon>Paraglaciecola</taxon>
    </lineage>
</organism>
<dbReference type="PANTHER" id="PTHR42988:SF2">
    <property type="entry name" value="CYCLIC NUCLEOTIDE PHOSPHODIESTERASE CBUA0032-RELATED"/>
    <property type="match status" value="1"/>
</dbReference>
<dbReference type="RefSeq" id="WP_235313136.1">
    <property type="nucleotide sequence ID" value="NZ_JAKGAS010000007.1"/>
</dbReference>
<evidence type="ECO:0000256" key="2">
    <source>
        <dbReference type="ARBA" id="ARBA00022801"/>
    </source>
</evidence>
<evidence type="ECO:0000256" key="4">
    <source>
        <dbReference type="ARBA" id="ARBA00025742"/>
    </source>
</evidence>
<proteinExistence type="inferred from homology"/>
<comment type="similarity">
    <text evidence="4">Belongs to the cyclic nucleotide phosphodiesterase class-III family.</text>
</comment>
<sequence length="247" mass="28022">MRLVQITDCHLFADVNKLGYKQINPYQTLKIILKEVSGYKPDLLLVTGDVSGDGSIGSYQHFKQLISNANLRCGITILPGNHDSPELLKSEFPQNVLWGNSPLISDEKEWQIHLLNSHYKSTFGQVSVQDLLVLSEQLDRNPEKAHLIAVHHHPLDCGGWMDKHPWLNRHEFVELINQHSAVKAVVYGHIHSDIESTKNGIQYMACPSTCWQWQNSELFAVSELRPGFRVINLLENGQISTSVKRIL</sequence>
<dbReference type="PANTHER" id="PTHR42988">
    <property type="entry name" value="PHOSPHOHYDROLASE"/>
    <property type="match status" value="1"/>
</dbReference>
<name>A0ABS9D7X8_9ALTE</name>
<protein>
    <submittedName>
        <fullName evidence="6">Metallophosphoesterase</fullName>
    </submittedName>
</protein>
<dbReference type="Pfam" id="PF00149">
    <property type="entry name" value="Metallophos"/>
    <property type="match status" value="1"/>
</dbReference>
<evidence type="ECO:0000256" key="3">
    <source>
        <dbReference type="ARBA" id="ARBA00023004"/>
    </source>
</evidence>
<dbReference type="EMBL" id="JAKGAS010000007">
    <property type="protein sequence ID" value="MCF2949077.1"/>
    <property type="molecule type" value="Genomic_DNA"/>
</dbReference>
<reference evidence="6 7" key="1">
    <citation type="submission" date="2022-01" db="EMBL/GenBank/DDBJ databases">
        <title>Paraglaciecola sp. G1-23.</title>
        <authorList>
            <person name="Jin M.S."/>
            <person name="Han D.M."/>
            <person name="Kim H.M."/>
            <person name="Jeon C.O."/>
        </authorList>
    </citation>
    <scope>NUCLEOTIDE SEQUENCE [LARGE SCALE GENOMIC DNA]</scope>
    <source>
        <strain evidence="6 7">G1-23</strain>
    </source>
</reference>
<dbReference type="InterPro" id="IPR050884">
    <property type="entry name" value="CNP_phosphodiesterase-III"/>
</dbReference>
<comment type="caution">
    <text evidence="6">The sequence shown here is derived from an EMBL/GenBank/DDBJ whole genome shotgun (WGS) entry which is preliminary data.</text>
</comment>
<dbReference type="InterPro" id="IPR004843">
    <property type="entry name" value="Calcineurin-like_PHP"/>
</dbReference>
<keyword evidence="3" id="KW-0408">Iron</keyword>
<dbReference type="InterPro" id="IPR029052">
    <property type="entry name" value="Metallo-depent_PP-like"/>
</dbReference>
<evidence type="ECO:0000256" key="1">
    <source>
        <dbReference type="ARBA" id="ARBA00022723"/>
    </source>
</evidence>
<accession>A0ABS9D7X8</accession>